<dbReference type="FunFam" id="3.90.1530.30:FF:000001">
    <property type="entry name" value="Chromosome partitioning protein ParB"/>
    <property type="match status" value="1"/>
</dbReference>
<dbReference type="CDD" id="cd16393">
    <property type="entry name" value="SPO0J_N"/>
    <property type="match status" value="1"/>
</dbReference>
<dbReference type="Pfam" id="PF02195">
    <property type="entry name" value="ParB_N"/>
    <property type="match status" value="1"/>
</dbReference>
<keyword evidence="7" id="KW-1185">Reference proteome</keyword>
<dbReference type="InterPro" id="IPR003115">
    <property type="entry name" value="ParB_N"/>
</dbReference>
<evidence type="ECO:0000256" key="1">
    <source>
        <dbReference type="ARBA" id="ARBA00006295"/>
    </source>
</evidence>
<feature type="compositionally biased region" description="Low complexity" evidence="4">
    <location>
        <begin position="51"/>
        <end position="63"/>
    </location>
</feature>
<dbReference type="Gene3D" id="3.90.1530.30">
    <property type="match status" value="1"/>
</dbReference>
<dbReference type="GO" id="GO:0005694">
    <property type="term" value="C:chromosome"/>
    <property type="evidence" value="ECO:0007669"/>
    <property type="project" value="TreeGrafter"/>
</dbReference>
<dbReference type="NCBIfam" id="TIGR00180">
    <property type="entry name" value="parB_part"/>
    <property type="match status" value="1"/>
</dbReference>
<gene>
    <name evidence="6" type="ORF">ATJ88_0043</name>
</gene>
<dbReference type="InterPro" id="IPR004437">
    <property type="entry name" value="ParB/RepB/Spo0J"/>
</dbReference>
<feature type="region of interest" description="Disordered" evidence="4">
    <location>
        <begin position="1"/>
        <end position="71"/>
    </location>
</feature>
<dbReference type="FunFam" id="1.10.10.2830:FF:000001">
    <property type="entry name" value="Chromosome partitioning protein ParB"/>
    <property type="match status" value="1"/>
</dbReference>
<dbReference type="Proteomes" id="UP000224130">
    <property type="component" value="Unassembled WGS sequence"/>
</dbReference>
<feature type="domain" description="ParB-like N-terminal" evidence="5">
    <location>
        <begin position="175"/>
        <end position="267"/>
    </location>
</feature>
<dbReference type="AlphaFoldDB" id="A0A2A9ERC0"/>
<dbReference type="Pfam" id="PF23552">
    <property type="entry name" value="ParB_C"/>
    <property type="match status" value="1"/>
</dbReference>
<dbReference type="PANTHER" id="PTHR33375:SF1">
    <property type="entry name" value="CHROMOSOME-PARTITIONING PROTEIN PARB-RELATED"/>
    <property type="match status" value="1"/>
</dbReference>
<dbReference type="RefSeq" id="WP_098461857.1">
    <property type="nucleotide sequence ID" value="NZ_PDJJ01000001.1"/>
</dbReference>
<dbReference type="SMART" id="SM00470">
    <property type="entry name" value="ParB"/>
    <property type="match status" value="1"/>
</dbReference>
<evidence type="ECO:0000259" key="5">
    <source>
        <dbReference type="SMART" id="SM00470"/>
    </source>
</evidence>
<dbReference type="Pfam" id="PF17762">
    <property type="entry name" value="HTH_ParB"/>
    <property type="match status" value="1"/>
</dbReference>
<proteinExistence type="inferred from homology"/>
<dbReference type="GO" id="GO:0003677">
    <property type="term" value="F:DNA binding"/>
    <property type="evidence" value="ECO:0007669"/>
    <property type="project" value="UniProtKB-KW"/>
</dbReference>
<dbReference type="InterPro" id="IPR041468">
    <property type="entry name" value="HTH_ParB/Spo0J"/>
</dbReference>
<evidence type="ECO:0000313" key="6">
    <source>
        <dbReference type="EMBL" id="PFG41408.1"/>
    </source>
</evidence>
<protein>
    <submittedName>
        <fullName evidence="6">ParB family chromosome partitioning protein</fullName>
    </submittedName>
</protein>
<dbReference type="EMBL" id="PDJJ01000001">
    <property type="protein sequence ID" value="PFG41408.1"/>
    <property type="molecule type" value="Genomic_DNA"/>
</dbReference>
<evidence type="ECO:0000256" key="4">
    <source>
        <dbReference type="SAM" id="MobiDB-lite"/>
    </source>
</evidence>
<evidence type="ECO:0000256" key="3">
    <source>
        <dbReference type="ARBA" id="ARBA00023125"/>
    </source>
</evidence>
<dbReference type="OrthoDB" id="9802051at2"/>
<accession>A0A2A9ERC0</accession>
<dbReference type="Gene3D" id="1.10.10.2830">
    <property type="match status" value="1"/>
</dbReference>
<dbReference type="PANTHER" id="PTHR33375">
    <property type="entry name" value="CHROMOSOME-PARTITIONING PROTEIN PARB-RELATED"/>
    <property type="match status" value="1"/>
</dbReference>
<sequence>MSQKKRGLGRGLGALIPQGPPQEKPVDVFFPSSGPSPSTSVAAADEDATTRDGASTDSATSASRGDRRTATWDSAIAGGRLAINSQARGGADAGIDPLSELAGLASRLESEASESDAIQELGVVTTVLVAEHDAPDDLAAATATGEMPAVSSSASAVAAPVADDDLVPVPGARFAELPVLAIRPNARQPRTVFDEGDLDELVDSISQIGVLQPIIVRPDLDGDGSYELIMGERRWRAAQAAGLEVIPAIVRETEDSQMLRDALLENLHRAALNPLEEAAAYRQLLDDFGCTHEELAVRIARSRPQISNTLRLLKLPPLVQRRVAAGVLSAGHARALLGLSDGAEIERLAQRIVSEGLSVRATEEIVTLMADGGAEKPARRSPRAGQRSEAMTELATRLSDRFETRVKVDLGKTKGRMTVEFASVEDLNRILAVMAPEDPGLLKP</sequence>
<dbReference type="InterPro" id="IPR036086">
    <property type="entry name" value="ParB/Sulfiredoxin_sf"/>
</dbReference>
<dbReference type="SUPFAM" id="SSF110849">
    <property type="entry name" value="ParB/Sulfiredoxin"/>
    <property type="match status" value="1"/>
</dbReference>
<dbReference type="InterPro" id="IPR050336">
    <property type="entry name" value="Chromosome_partition/occlusion"/>
</dbReference>
<organism evidence="6 7">
    <name type="scientific">Isoptericola jiangsuensis</name>
    <dbReference type="NCBI Taxonomy" id="548579"/>
    <lineage>
        <taxon>Bacteria</taxon>
        <taxon>Bacillati</taxon>
        <taxon>Actinomycetota</taxon>
        <taxon>Actinomycetes</taxon>
        <taxon>Micrococcales</taxon>
        <taxon>Promicromonosporaceae</taxon>
        <taxon>Isoptericola</taxon>
    </lineage>
</organism>
<comment type="similarity">
    <text evidence="1">Belongs to the ParB family.</text>
</comment>
<evidence type="ECO:0000313" key="7">
    <source>
        <dbReference type="Proteomes" id="UP000224130"/>
    </source>
</evidence>
<dbReference type="GO" id="GO:0007059">
    <property type="term" value="P:chromosome segregation"/>
    <property type="evidence" value="ECO:0007669"/>
    <property type="project" value="UniProtKB-KW"/>
</dbReference>
<dbReference type="InterPro" id="IPR057240">
    <property type="entry name" value="ParB_dimer_C"/>
</dbReference>
<keyword evidence="3" id="KW-0238">DNA-binding</keyword>
<dbReference type="GO" id="GO:0045881">
    <property type="term" value="P:positive regulation of sporulation resulting in formation of a cellular spore"/>
    <property type="evidence" value="ECO:0007669"/>
    <property type="project" value="TreeGrafter"/>
</dbReference>
<name>A0A2A9ERC0_9MICO</name>
<comment type="caution">
    <text evidence="6">The sequence shown here is derived from an EMBL/GenBank/DDBJ whole genome shotgun (WGS) entry which is preliminary data.</text>
</comment>
<evidence type="ECO:0000256" key="2">
    <source>
        <dbReference type="ARBA" id="ARBA00022829"/>
    </source>
</evidence>
<keyword evidence="2" id="KW-0159">Chromosome partition</keyword>
<reference evidence="6 7" key="1">
    <citation type="submission" date="2017-10" db="EMBL/GenBank/DDBJ databases">
        <title>Sequencing the genomes of 1000 actinobacteria strains.</title>
        <authorList>
            <person name="Klenk H.-P."/>
        </authorList>
    </citation>
    <scope>NUCLEOTIDE SEQUENCE [LARGE SCALE GENOMIC DNA]</scope>
    <source>
        <strain evidence="6 7">DSM 21863</strain>
    </source>
</reference>
<feature type="compositionally biased region" description="Low complexity" evidence="4">
    <location>
        <begin position="31"/>
        <end position="40"/>
    </location>
</feature>
<dbReference type="SUPFAM" id="SSF109709">
    <property type="entry name" value="KorB DNA-binding domain-like"/>
    <property type="match status" value="1"/>
</dbReference>